<dbReference type="Proteomes" id="UP000772434">
    <property type="component" value="Unassembled WGS sequence"/>
</dbReference>
<name>A0A9P5PZC7_9AGAR</name>
<comment type="caution">
    <text evidence="1">The sequence shown here is derived from an EMBL/GenBank/DDBJ whole genome shotgun (WGS) entry which is preliminary data.</text>
</comment>
<gene>
    <name evidence="1" type="ORF">BDP27DRAFT_1401125</name>
</gene>
<evidence type="ECO:0000313" key="1">
    <source>
        <dbReference type="EMBL" id="KAF9071983.1"/>
    </source>
</evidence>
<dbReference type="EMBL" id="JADNRY010000028">
    <property type="protein sequence ID" value="KAF9071983.1"/>
    <property type="molecule type" value="Genomic_DNA"/>
</dbReference>
<keyword evidence="2" id="KW-1185">Reference proteome</keyword>
<accession>A0A9P5PZC7</accession>
<proteinExistence type="predicted"/>
<evidence type="ECO:0000313" key="2">
    <source>
        <dbReference type="Proteomes" id="UP000772434"/>
    </source>
</evidence>
<sequence length="232" mass="26461">MQSVTRYSKIQTITWLRLIFPLLFFIASVAYAAPITSQVTGQATNNAPNHIRHLPSPPSTPPPVLRIHFVNDKGEVMCIGSVPEPYHDEVKHQTPGAQDLVGRLLVYMHQSLSEPVPQFEWGPESVFDPKQMSDSRRMVFLKTDDFGTSEGWMARGKDKKYYASFMKIIVPEIAPGDIKKKRIKEVARVMHTLEEWNKFHAMFLDKHAKFRDLVFEPVAVEKILQSPAEKSS</sequence>
<protein>
    <submittedName>
        <fullName evidence="1">Uncharacterized protein</fullName>
    </submittedName>
</protein>
<reference evidence="1" key="1">
    <citation type="submission" date="2020-11" db="EMBL/GenBank/DDBJ databases">
        <authorList>
            <consortium name="DOE Joint Genome Institute"/>
            <person name="Ahrendt S."/>
            <person name="Riley R."/>
            <person name="Andreopoulos W."/>
            <person name="Labutti K."/>
            <person name="Pangilinan J."/>
            <person name="Ruiz-Duenas F.J."/>
            <person name="Barrasa J.M."/>
            <person name="Sanchez-Garcia M."/>
            <person name="Camarero S."/>
            <person name="Miyauchi S."/>
            <person name="Serrano A."/>
            <person name="Linde D."/>
            <person name="Babiker R."/>
            <person name="Drula E."/>
            <person name="Ayuso-Fernandez I."/>
            <person name="Pacheco R."/>
            <person name="Padilla G."/>
            <person name="Ferreira P."/>
            <person name="Barriuso J."/>
            <person name="Kellner H."/>
            <person name="Castanera R."/>
            <person name="Alfaro M."/>
            <person name="Ramirez L."/>
            <person name="Pisabarro A.G."/>
            <person name="Kuo A."/>
            <person name="Tritt A."/>
            <person name="Lipzen A."/>
            <person name="He G."/>
            <person name="Yan M."/>
            <person name="Ng V."/>
            <person name="Cullen D."/>
            <person name="Martin F."/>
            <person name="Rosso M.-N."/>
            <person name="Henrissat B."/>
            <person name="Hibbett D."/>
            <person name="Martinez A.T."/>
            <person name="Grigoriev I.V."/>
        </authorList>
    </citation>
    <scope>NUCLEOTIDE SEQUENCE</scope>
    <source>
        <strain evidence="1">AH 40177</strain>
    </source>
</reference>
<organism evidence="1 2">
    <name type="scientific">Rhodocollybia butyracea</name>
    <dbReference type="NCBI Taxonomy" id="206335"/>
    <lineage>
        <taxon>Eukaryota</taxon>
        <taxon>Fungi</taxon>
        <taxon>Dikarya</taxon>
        <taxon>Basidiomycota</taxon>
        <taxon>Agaricomycotina</taxon>
        <taxon>Agaricomycetes</taxon>
        <taxon>Agaricomycetidae</taxon>
        <taxon>Agaricales</taxon>
        <taxon>Marasmiineae</taxon>
        <taxon>Omphalotaceae</taxon>
        <taxon>Rhodocollybia</taxon>
    </lineage>
</organism>
<dbReference type="AlphaFoldDB" id="A0A9P5PZC7"/>